<organism evidence="5 6">
    <name type="scientific">Tetracentron sinense</name>
    <name type="common">Spur-leaf</name>
    <dbReference type="NCBI Taxonomy" id="13715"/>
    <lineage>
        <taxon>Eukaryota</taxon>
        <taxon>Viridiplantae</taxon>
        <taxon>Streptophyta</taxon>
        <taxon>Embryophyta</taxon>
        <taxon>Tracheophyta</taxon>
        <taxon>Spermatophyta</taxon>
        <taxon>Magnoliopsida</taxon>
        <taxon>Trochodendrales</taxon>
        <taxon>Trochodendraceae</taxon>
        <taxon>Tetracentron</taxon>
    </lineage>
</organism>
<protein>
    <recommendedName>
        <fullName evidence="7">Autophagy-related protein 18h</fullName>
    </recommendedName>
</protein>
<evidence type="ECO:0000313" key="5">
    <source>
        <dbReference type="EMBL" id="KAF8387957.1"/>
    </source>
</evidence>
<dbReference type="InterPro" id="IPR015943">
    <property type="entry name" value="WD40/YVTN_repeat-like_dom_sf"/>
</dbReference>
<proteinExistence type="predicted"/>
<dbReference type="InterPro" id="IPR022175">
    <property type="entry name" value="BCAS3_dom"/>
</dbReference>
<dbReference type="Pfam" id="PF12490">
    <property type="entry name" value="BCAS3"/>
    <property type="match status" value="1"/>
</dbReference>
<evidence type="ECO:0000256" key="2">
    <source>
        <dbReference type="SAM" id="MobiDB-lite"/>
    </source>
</evidence>
<sequence length="1028" mass="111385">MRKGKGRNNGFLPNSLRIISSCLKTVSTNASTVASTVRSAGVSVAASISVAPEDLKDQHMHSKLLLVKQVLWAGFDKLELGPSGSKHVLLLGYSNGFQVLDVEDGSNVNELVSKRDGPVMFLQMQPIPEKSEGHEGFRTSHPLLLVVGGDETNSLGQVQRGSHLGGPARDGNIEPQSGNCVTSPTAVRFYSLRSHSYVHVLRFRSTVYMVRCSPRIVAVGLAAQIYCFDALTLENKFSVLTYPVPQVGAQGMVGVNIGYGPMAVGPRWLAYASNNPLLSNLGRLSPQNLTPSPGVSPSTSPSSGSLMARYAVESSKHLAAGIINLGDAGYKTLSKYCQELLPDGSNSPVSSNSGWKVGRLAAHSTETDNAGMVIIKDFVSRAVISQFRAHTSPISALCFDPSGTLLVTASVHGNNINIFRIMPSCMQNGSGSLSYDWSSSHVHLYKMYRGITTAVIQDICFSHYSQWIAIVSSKGTCHIFVISPFGGDTGLQVQNSNGDGHILLPFLSLPWWSTSWMINQESFPPPPPITLSVVSRIKNGNSGWLNTVSNAAASATGKISMPSGAVAAVFHNSVFRSLQPIRSKVNALEHLLVYTPSGHVIQHELLPSMGVEPSDSGLRNGSGSSVLVQDEELRVKVEPFQRWDVCRRSDWPEREECISGITLGRQETAEIVMDNSDCEDNDTKCLMELNNCIGEKDLVKAHERSHWHLSNAEVQISSGRIPIWQKSKICFYMMNPLRDNERKFTEDYAGGEVEIEKVPVHEVEIRRKDLLPVFDHFRSIQSDWNSRGLVGGRYPSASSSDSHQSKDRVTEETVICRSKPASLGSVESSDGGSSRTENYLDVDQIDTVKSCAAICQTMNKVDGEKRGSTMVASPLLNQSSFNRDKISFLSKHSKTCDSHVEDSCVTNSESSVKTDSSLSVGRAIAGGISFSNTGGASEVSNVSSDSSASSMNILAEGSVPADLHSPIDFGQYFQEGYYKASEIDECHELTEVVTDADSSSSHCEREKPEEDGENDDMLGGVFAFSEEG</sequence>
<dbReference type="InterPro" id="IPR045142">
    <property type="entry name" value="BCAS3-like"/>
</dbReference>
<evidence type="ECO:0000259" key="3">
    <source>
        <dbReference type="Pfam" id="PF12490"/>
    </source>
</evidence>
<dbReference type="OrthoDB" id="25778at2759"/>
<dbReference type="OMA" id="SIRYDWT"/>
<dbReference type="InterPro" id="IPR036322">
    <property type="entry name" value="WD40_repeat_dom_sf"/>
</dbReference>
<dbReference type="GO" id="GO:0000407">
    <property type="term" value="C:phagophore assembly site"/>
    <property type="evidence" value="ECO:0007669"/>
    <property type="project" value="UniProtKB-SubCell"/>
</dbReference>
<dbReference type="Gene3D" id="2.130.10.10">
    <property type="entry name" value="YVTN repeat-like/Quinoprotein amine dehydrogenase"/>
    <property type="match status" value="1"/>
</dbReference>
<feature type="domain" description="BCAS3 WD40" evidence="4">
    <location>
        <begin position="181"/>
        <end position="493"/>
    </location>
</feature>
<name>A0A834YFT7_TETSI</name>
<dbReference type="AlphaFoldDB" id="A0A834YFT7"/>
<gene>
    <name evidence="5" type="ORF">HHK36_026623</name>
</gene>
<dbReference type="Proteomes" id="UP000655225">
    <property type="component" value="Unassembled WGS sequence"/>
</dbReference>
<evidence type="ECO:0000256" key="1">
    <source>
        <dbReference type="ARBA" id="ARBA00004329"/>
    </source>
</evidence>
<feature type="region of interest" description="Disordered" evidence="2">
    <location>
        <begin position="793"/>
        <end position="814"/>
    </location>
</feature>
<feature type="domain" description="BCAS3" evidence="3">
    <location>
        <begin position="628"/>
        <end position="775"/>
    </location>
</feature>
<evidence type="ECO:0000313" key="6">
    <source>
        <dbReference type="Proteomes" id="UP000655225"/>
    </source>
</evidence>
<dbReference type="SMART" id="SM00320">
    <property type="entry name" value="WD40"/>
    <property type="match status" value="3"/>
</dbReference>
<dbReference type="EMBL" id="JABCRI010000020">
    <property type="protein sequence ID" value="KAF8387957.1"/>
    <property type="molecule type" value="Genomic_DNA"/>
</dbReference>
<dbReference type="GO" id="GO:0006914">
    <property type="term" value="P:autophagy"/>
    <property type="evidence" value="ECO:0007669"/>
    <property type="project" value="InterPro"/>
</dbReference>
<keyword evidence="6" id="KW-1185">Reference proteome</keyword>
<evidence type="ECO:0008006" key="7">
    <source>
        <dbReference type="Google" id="ProtNLM"/>
    </source>
</evidence>
<feature type="region of interest" description="Disordered" evidence="2">
    <location>
        <begin position="994"/>
        <end position="1028"/>
    </location>
</feature>
<dbReference type="Pfam" id="PF21034">
    <property type="entry name" value="BCAS3_WD40"/>
    <property type="match status" value="1"/>
</dbReference>
<accession>A0A834YFT7</accession>
<dbReference type="PANTHER" id="PTHR13268">
    <property type="entry name" value="BREAST CARCINOMA AMPLIFIED SEQUENCE 3"/>
    <property type="match status" value="1"/>
</dbReference>
<comment type="caution">
    <text evidence="5">The sequence shown here is derived from an EMBL/GenBank/DDBJ whole genome shotgun (WGS) entry which is preliminary data.</text>
</comment>
<reference evidence="5 6" key="1">
    <citation type="submission" date="2020-04" db="EMBL/GenBank/DDBJ databases">
        <title>Plant Genome Project.</title>
        <authorList>
            <person name="Zhang R.-G."/>
        </authorList>
    </citation>
    <scope>NUCLEOTIDE SEQUENCE [LARGE SCALE GENOMIC DNA]</scope>
    <source>
        <strain evidence="5">YNK0</strain>
        <tissue evidence="5">Leaf</tissue>
    </source>
</reference>
<dbReference type="InterPro" id="IPR001680">
    <property type="entry name" value="WD40_rpt"/>
</dbReference>
<dbReference type="FunFam" id="2.130.10.10:FF:000782">
    <property type="entry name" value="Autophagy-related protein 18h"/>
    <property type="match status" value="1"/>
</dbReference>
<dbReference type="SUPFAM" id="SSF50978">
    <property type="entry name" value="WD40 repeat-like"/>
    <property type="match status" value="1"/>
</dbReference>
<comment type="subcellular location">
    <subcellularLocation>
        <location evidence="1">Preautophagosomal structure</location>
    </subcellularLocation>
</comment>
<dbReference type="InterPro" id="IPR048382">
    <property type="entry name" value="BCAS3_WD40"/>
</dbReference>
<evidence type="ECO:0000259" key="4">
    <source>
        <dbReference type="Pfam" id="PF21034"/>
    </source>
</evidence>
<dbReference type="GO" id="GO:0042594">
    <property type="term" value="P:response to starvation"/>
    <property type="evidence" value="ECO:0007669"/>
    <property type="project" value="TreeGrafter"/>
</dbReference>
<dbReference type="PANTHER" id="PTHR13268:SF0">
    <property type="entry name" value="BCAS3 MICROTUBULE ASSOCIATED CELL MIGRATION FACTOR"/>
    <property type="match status" value="1"/>
</dbReference>